<dbReference type="AlphaFoldDB" id="A0AAN9T0S5"/>
<gene>
    <name evidence="2" type="ORF">VNO78_03579</name>
</gene>
<name>A0AAN9T0S5_PSOTE</name>
<dbReference type="EMBL" id="JAYMYS010000001">
    <property type="protein sequence ID" value="KAK7412131.1"/>
    <property type="molecule type" value="Genomic_DNA"/>
</dbReference>
<evidence type="ECO:0000313" key="3">
    <source>
        <dbReference type="Proteomes" id="UP001386955"/>
    </source>
</evidence>
<reference evidence="2 3" key="1">
    <citation type="submission" date="2024-01" db="EMBL/GenBank/DDBJ databases">
        <title>The genomes of 5 underutilized Papilionoideae crops provide insights into root nodulation and disease resistanc.</title>
        <authorList>
            <person name="Jiang F."/>
        </authorList>
    </citation>
    <scope>NUCLEOTIDE SEQUENCE [LARGE SCALE GENOMIC DNA]</scope>
    <source>
        <strain evidence="2">DUOXIRENSHENG_FW03</strain>
        <tissue evidence="2">Leaves</tissue>
    </source>
</reference>
<feature type="region of interest" description="Disordered" evidence="1">
    <location>
        <begin position="1"/>
        <end position="21"/>
    </location>
</feature>
<keyword evidence="3" id="KW-1185">Reference proteome</keyword>
<evidence type="ECO:0000313" key="2">
    <source>
        <dbReference type="EMBL" id="KAK7412131.1"/>
    </source>
</evidence>
<evidence type="ECO:0000256" key="1">
    <source>
        <dbReference type="SAM" id="MobiDB-lite"/>
    </source>
</evidence>
<protein>
    <submittedName>
        <fullName evidence="2">Uncharacterized protein</fullName>
    </submittedName>
</protein>
<organism evidence="2 3">
    <name type="scientific">Psophocarpus tetragonolobus</name>
    <name type="common">Winged bean</name>
    <name type="synonym">Dolichos tetragonolobus</name>
    <dbReference type="NCBI Taxonomy" id="3891"/>
    <lineage>
        <taxon>Eukaryota</taxon>
        <taxon>Viridiplantae</taxon>
        <taxon>Streptophyta</taxon>
        <taxon>Embryophyta</taxon>
        <taxon>Tracheophyta</taxon>
        <taxon>Spermatophyta</taxon>
        <taxon>Magnoliopsida</taxon>
        <taxon>eudicotyledons</taxon>
        <taxon>Gunneridae</taxon>
        <taxon>Pentapetalae</taxon>
        <taxon>rosids</taxon>
        <taxon>fabids</taxon>
        <taxon>Fabales</taxon>
        <taxon>Fabaceae</taxon>
        <taxon>Papilionoideae</taxon>
        <taxon>50 kb inversion clade</taxon>
        <taxon>NPAAA clade</taxon>
        <taxon>indigoferoid/millettioid clade</taxon>
        <taxon>Phaseoleae</taxon>
        <taxon>Psophocarpus</taxon>
    </lineage>
</organism>
<sequence>MGGGRRVAGTCRGDETETGRGPIETHFPLEFLFRFRTKFHPQHNLISRLLCYPILKELEIKKWLGSY</sequence>
<comment type="caution">
    <text evidence="2">The sequence shown here is derived from an EMBL/GenBank/DDBJ whole genome shotgun (WGS) entry which is preliminary data.</text>
</comment>
<accession>A0AAN9T0S5</accession>
<dbReference type="Proteomes" id="UP001386955">
    <property type="component" value="Unassembled WGS sequence"/>
</dbReference>
<proteinExistence type="predicted"/>